<dbReference type="InterPro" id="IPR001734">
    <property type="entry name" value="Na/solute_symporter"/>
</dbReference>
<dbReference type="PATRIC" id="fig|1609559.3.peg.1103"/>
<evidence type="ECO:0000256" key="3">
    <source>
        <dbReference type="ARBA" id="ARBA00022448"/>
    </source>
</evidence>
<dbReference type="CDD" id="cd11475">
    <property type="entry name" value="SLC5sbd_PutP"/>
    <property type="match status" value="1"/>
</dbReference>
<keyword evidence="11" id="KW-0739">Sodium transport</keyword>
<dbReference type="GeneID" id="28491227"/>
<feature type="transmembrane region" description="Helical" evidence="14">
    <location>
        <begin position="194"/>
        <end position="215"/>
    </location>
</feature>
<dbReference type="InterPro" id="IPR050277">
    <property type="entry name" value="Sodium:Solute_Symporter"/>
</dbReference>
<keyword evidence="3" id="KW-0813">Transport</keyword>
<dbReference type="PROSITE" id="PS50283">
    <property type="entry name" value="NA_SOLUT_SYMP_3"/>
    <property type="match status" value="1"/>
</dbReference>
<evidence type="ECO:0000313" key="16">
    <source>
        <dbReference type="EMBL" id="MFA4804234.1"/>
    </source>
</evidence>
<comment type="catalytic activity">
    <reaction evidence="12">
        <text>L-proline(in) + Na(+)(in) = L-proline(out) + Na(+)(out)</text>
        <dbReference type="Rhea" id="RHEA:28967"/>
        <dbReference type="ChEBI" id="CHEBI:29101"/>
        <dbReference type="ChEBI" id="CHEBI:60039"/>
    </reaction>
</comment>
<evidence type="ECO:0000256" key="10">
    <source>
        <dbReference type="ARBA" id="ARBA00023136"/>
    </source>
</evidence>
<evidence type="ECO:0000256" key="5">
    <source>
        <dbReference type="ARBA" id="ARBA00022692"/>
    </source>
</evidence>
<feature type="transmembrane region" description="Helical" evidence="14">
    <location>
        <begin position="275"/>
        <end position="300"/>
    </location>
</feature>
<dbReference type="GO" id="GO:0015824">
    <property type="term" value="P:proline transport"/>
    <property type="evidence" value="ECO:0007669"/>
    <property type="project" value="InterPro"/>
</dbReference>
<evidence type="ECO:0000256" key="1">
    <source>
        <dbReference type="ARBA" id="ARBA00004651"/>
    </source>
</evidence>
<keyword evidence="5 14" id="KW-0812">Transmembrane</keyword>
<dbReference type="PANTHER" id="PTHR48086">
    <property type="entry name" value="SODIUM/PROLINE SYMPORTER-RELATED"/>
    <property type="match status" value="1"/>
</dbReference>
<evidence type="ECO:0000256" key="2">
    <source>
        <dbReference type="ARBA" id="ARBA00006434"/>
    </source>
</evidence>
<dbReference type="Gene3D" id="1.20.1730.10">
    <property type="entry name" value="Sodium/glucose cotransporter"/>
    <property type="match status" value="1"/>
</dbReference>
<dbReference type="Pfam" id="PF00474">
    <property type="entry name" value="SSF"/>
    <property type="match status" value="1"/>
</dbReference>
<dbReference type="EMBL" id="JARRIG010000003">
    <property type="protein sequence ID" value="MFA4804234.1"/>
    <property type="molecule type" value="Genomic_DNA"/>
</dbReference>
<dbReference type="GO" id="GO:0031402">
    <property type="term" value="F:sodium ion binding"/>
    <property type="evidence" value="ECO:0007669"/>
    <property type="project" value="InterPro"/>
</dbReference>
<feature type="transmembrane region" description="Helical" evidence="14">
    <location>
        <begin position="431"/>
        <end position="450"/>
    </location>
</feature>
<keyword evidence="6" id="KW-0769">Symport</keyword>
<evidence type="ECO:0000256" key="13">
    <source>
        <dbReference type="RuleBase" id="RU362091"/>
    </source>
</evidence>
<evidence type="ECO:0000256" key="14">
    <source>
        <dbReference type="SAM" id="Phobius"/>
    </source>
</evidence>
<feature type="transmembrane region" description="Helical" evidence="14">
    <location>
        <begin position="160"/>
        <end position="182"/>
    </location>
</feature>
<evidence type="ECO:0000313" key="15">
    <source>
        <dbReference type="EMBL" id="AMM53958.1"/>
    </source>
</evidence>
<keyword evidence="18" id="KW-1185">Reference proteome</keyword>
<feature type="transmembrane region" description="Helical" evidence="14">
    <location>
        <begin position="12"/>
        <end position="32"/>
    </location>
</feature>
<evidence type="ECO:0000256" key="8">
    <source>
        <dbReference type="ARBA" id="ARBA00023053"/>
    </source>
</evidence>
<comment type="similarity">
    <text evidence="2 13">Belongs to the sodium:solute symporter (SSF) (TC 2.A.21) family.</text>
</comment>
<dbReference type="Proteomes" id="UP000070587">
    <property type="component" value="Chromosome"/>
</dbReference>
<keyword evidence="10 14" id="KW-0472">Membrane</keyword>
<reference evidence="17" key="1">
    <citation type="submission" date="2015-02" db="EMBL/GenBank/DDBJ databases">
        <title>Pyrococcus kukulkanii sp. nov., a novel hyperthermophilic archaeon isolated from a deep-sea hydrothermal vent at the Guaymas Basin.</title>
        <authorList>
            <person name="Oger P.M."/>
            <person name="Callac N."/>
            <person name="Jebbar M."/>
            <person name="Godfroy A."/>
        </authorList>
    </citation>
    <scope>NUCLEOTIDE SEQUENCE [LARGE SCALE GENOMIC DNA]</scope>
    <source>
        <strain evidence="17">NCB100</strain>
    </source>
</reference>
<keyword evidence="8" id="KW-0915">Sodium</keyword>
<keyword evidence="7 14" id="KW-1133">Transmembrane helix</keyword>
<dbReference type="GO" id="GO:0005886">
    <property type="term" value="C:plasma membrane"/>
    <property type="evidence" value="ECO:0007669"/>
    <property type="project" value="UniProtKB-SubCell"/>
</dbReference>
<dbReference type="Proteomes" id="UP001571980">
    <property type="component" value="Unassembled WGS sequence"/>
</dbReference>
<evidence type="ECO:0000256" key="11">
    <source>
        <dbReference type="ARBA" id="ARBA00023201"/>
    </source>
</evidence>
<proteinExistence type="inferred from homology"/>
<dbReference type="OrthoDB" id="9779at2157"/>
<keyword evidence="4" id="KW-1003">Cell membrane</keyword>
<dbReference type="AlphaFoldDB" id="A0A127B9I6"/>
<protein>
    <submittedName>
        <fullName evidence="15">Proline permease</fullName>
    </submittedName>
    <submittedName>
        <fullName evidence="16">Sodium/proline symporter</fullName>
    </submittedName>
</protein>
<name>A0A127B9I6_9EURY</name>
<dbReference type="EMBL" id="CP010835">
    <property type="protein sequence ID" value="AMM53958.1"/>
    <property type="molecule type" value="Genomic_DNA"/>
</dbReference>
<reference evidence="16 18" key="3">
    <citation type="submission" date="2023-03" db="EMBL/GenBank/DDBJ databases">
        <title>Speciation in Pyrococcus: adaptation to high temperature as a mechanism.</title>
        <authorList>
            <person name="Gu J."/>
        </authorList>
    </citation>
    <scope>NUCLEOTIDE SEQUENCE [LARGE SCALE GENOMIC DNA]</scope>
    <source>
        <strain evidence="16 18">LMOA34</strain>
    </source>
</reference>
<dbReference type="GO" id="GO:0005298">
    <property type="term" value="F:proline:sodium symporter activity"/>
    <property type="evidence" value="ECO:0007669"/>
    <property type="project" value="InterPro"/>
</dbReference>
<reference evidence="15 17" key="2">
    <citation type="journal article" date="2016" name="Int. J. Syst. Evol. Microbiol.">
        <title>Pyrococcus kukulkanii sp. nov., a hyperthermophilic, piezophilic archaeon isolated from a deep-sea hydrothermal vent.</title>
        <authorList>
            <person name="Callac N."/>
            <person name="Oger P."/>
            <person name="Lesongeur F."/>
            <person name="Rattray J.E."/>
            <person name="Vannier P."/>
            <person name="Michoud G."/>
            <person name="Beauverger M."/>
            <person name="Gayet N."/>
            <person name="Rouxel O."/>
            <person name="Jebbar M."/>
            <person name="Godfroy A."/>
        </authorList>
    </citation>
    <scope>NUCLEOTIDE SEQUENCE [LARGE SCALE GENOMIC DNA]</scope>
    <source>
        <strain evidence="15 17">NCB100</strain>
    </source>
</reference>
<feature type="transmembrane region" description="Helical" evidence="14">
    <location>
        <begin position="377"/>
        <end position="395"/>
    </location>
</feature>
<evidence type="ECO:0000313" key="17">
    <source>
        <dbReference type="Proteomes" id="UP000070587"/>
    </source>
</evidence>
<evidence type="ECO:0000313" key="18">
    <source>
        <dbReference type="Proteomes" id="UP001571980"/>
    </source>
</evidence>
<feature type="transmembrane region" description="Helical" evidence="14">
    <location>
        <begin position="81"/>
        <end position="101"/>
    </location>
</feature>
<dbReference type="STRING" id="1609559.TQ32_05290"/>
<feature type="transmembrane region" description="Helical" evidence="14">
    <location>
        <begin position="129"/>
        <end position="148"/>
    </location>
</feature>
<organism evidence="15 17">
    <name type="scientific">Pyrococcus kukulkanii</name>
    <dbReference type="NCBI Taxonomy" id="1609559"/>
    <lineage>
        <taxon>Archaea</taxon>
        <taxon>Methanobacteriati</taxon>
        <taxon>Methanobacteriota</taxon>
        <taxon>Thermococci</taxon>
        <taxon>Thermococcales</taxon>
        <taxon>Thermococcaceae</taxon>
        <taxon>Pyrococcus</taxon>
    </lineage>
</organism>
<evidence type="ECO:0000256" key="7">
    <source>
        <dbReference type="ARBA" id="ARBA00022989"/>
    </source>
</evidence>
<gene>
    <name evidence="16" type="ORF">P8X34_05700</name>
    <name evidence="15" type="ORF">TQ32_05290</name>
</gene>
<feature type="transmembrane region" description="Helical" evidence="14">
    <location>
        <begin position="401"/>
        <end position="424"/>
    </location>
</feature>
<feature type="transmembrane region" description="Helical" evidence="14">
    <location>
        <begin position="320"/>
        <end position="340"/>
    </location>
</feature>
<evidence type="ECO:0000256" key="12">
    <source>
        <dbReference type="ARBA" id="ARBA00033708"/>
    </source>
</evidence>
<dbReference type="InterPro" id="IPR038377">
    <property type="entry name" value="Na/Glc_symporter_sf"/>
</dbReference>
<comment type="subcellular location">
    <subcellularLocation>
        <location evidence="1">Cell membrane</location>
        <topology evidence="1">Multi-pass membrane protein</topology>
    </subcellularLocation>
</comment>
<evidence type="ECO:0000256" key="6">
    <source>
        <dbReference type="ARBA" id="ARBA00022847"/>
    </source>
</evidence>
<accession>A0A127B9I6</accession>
<feature type="transmembrane region" description="Helical" evidence="14">
    <location>
        <begin position="53"/>
        <end position="75"/>
    </location>
</feature>
<keyword evidence="9" id="KW-0406">Ion transport</keyword>
<dbReference type="NCBIfam" id="TIGR00813">
    <property type="entry name" value="sss"/>
    <property type="match status" value="1"/>
</dbReference>
<dbReference type="RefSeq" id="WP_068321965.1">
    <property type="nucleotide sequence ID" value="NZ_CP010835.1"/>
</dbReference>
<feature type="transmembrane region" description="Helical" evidence="14">
    <location>
        <begin position="456"/>
        <end position="478"/>
    </location>
</feature>
<dbReference type="InterPro" id="IPR011851">
    <property type="entry name" value="Na/Pro_symporter"/>
</dbReference>
<evidence type="ECO:0000256" key="9">
    <source>
        <dbReference type="ARBA" id="ARBA00023065"/>
    </source>
</evidence>
<evidence type="ECO:0000256" key="4">
    <source>
        <dbReference type="ARBA" id="ARBA00022475"/>
    </source>
</evidence>
<feature type="transmembrane region" description="Helical" evidence="14">
    <location>
        <begin position="235"/>
        <end position="254"/>
    </location>
</feature>
<dbReference type="KEGG" id="pyc:TQ32_05290"/>
<dbReference type="PANTHER" id="PTHR48086:SF3">
    <property type="entry name" value="SODIUM_PROLINE SYMPORTER"/>
    <property type="match status" value="1"/>
</dbReference>
<sequence>MSSAYEMLKNPVAFAAFLFTLLLPIFVGFLVMKRTKTEEDFFVGGRAMDKITVALSAVSSGRSSWLVLGLSGMAYKMGVTAVWAAVGYITVEMLQFVYMGMRLRRFSEKFNAITVPDYFEARFRDTSKIVRLVVSIIIVIFLTSYVGAQFNAGAKTLSAALGISLFTGLIIAVLMIVVYMVLGGFIAVAYNDVIRAVIMIIGLTVLPAVAVAKVGGVNAVLEVLHQLNPKYVDPWAFGAGVVIGFLGIGLGSPGQPHIIVRYMSINDPDRLRQSTVIGTFWNVVLAWGAIFVGLAGRALVPEVGMLPNESEEMIYPYLSAQFFGPLLYGILMGGIFAAILSTADSQLLVVSSTVVKDFYQEVIRKGEKLDEKTALKISRVTVLVIGFLAAILAYYAKDIIFWFVLFAWGGLGASIGPTLLLSLYWKRTTKWGVVAGMIVGTITTIVWKLYLKEVTGLYELVPAFIFALIATILVSLVTKPPENVEELMKAMEA</sequence>